<protein>
    <recommendedName>
        <fullName evidence="6">MmgE/PrpD family protein</fullName>
    </recommendedName>
</protein>
<evidence type="ECO:0008006" key="6">
    <source>
        <dbReference type="Google" id="ProtNLM"/>
    </source>
</evidence>
<dbReference type="InterPro" id="IPR042188">
    <property type="entry name" value="MmgE/PrpD_sf_2"/>
</dbReference>
<reference evidence="4 5" key="1">
    <citation type="journal article" date="2018" name="IMA Fungus">
        <title>IMA Genome-F 9: Draft genome sequence of Annulohypoxylon stygium, Aspergillus mulundensis, Berkeleyomyces basicola (syn. Thielaviopsis basicola), Ceratocystis smalleyi, two Cercospora beticola strains, Coleophoma cylindrospora, Fusarium fracticaudum, Phialophora cf. hyalina, and Morchella septimelata.</title>
        <authorList>
            <person name="Wingfield B.D."/>
            <person name="Bills G.F."/>
            <person name="Dong Y."/>
            <person name="Huang W."/>
            <person name="Nel W.J."/>
            <person name="Swalarsk-Parry B.S."/>
            <person name="Vaghefi N."/>
            <person name="Wilken P.M."/>
            <person name="An Z."/>
            <person name="de Beer Z.W."/>
            <person name="De Vos L."/>
            <person name="Chen L."/>
            <person name="Duong T.A."/>
            <person name="Gao Y."/>
            <person name="Hammerbacher A."/>
            <person name="Kikkert J.R."/>
            <person name="Li Y."/>
            <person name="Li H."/>
            <person name="Li K."/>
            <person name="Li Q."/>
            <person name="Liu X."/>
            <person name="Ma X."/>
            <person name="Naidoo K."/>
            <person name="Pethybridge S.J."/>
            <person name="Sun J."/>
            <person name="Steenkamp E.T."/>
            <person name="van der Nest M.A."/>
            <person name="van Wyk S."/>
            <person name="Wingfield M.J."/>
            <person name="Xiong C."/>
            <person name="Yue Q."/>
            <person name="Zhang X."/>
        </authorList>
    </citation>
    <scope>NUCLEOTIDE SEQUENCE [LARGE SCALE GENOMIC DNA]</scope>
    <source>
        <strain evidence="4 5">DSM 5745</strain>
    </source>
</reference>
<dbReference type="InterPro" id="IPR042183">
    <property type="entry name" value="MmgE/PrpD_sf_1"/>
</dbReference>
<dbReference type="AlphaFoldDB" id="A0A3D8T2G6"/>
<accession>A0A3D8T2G6</accession>
<dbReference type="Gene3D" id="3.30.1330.120">
    <property type="entry name" value="2-methylcitrate dehydratase PrpD"/>
    <property type="match status" value="1"/>
</dbReference>
<dbReference type="EMBL" id="PVWQ01000001">
    <property type="protein sequence ID" value="RDW92720.1"/>
    <property type="molecule type" value="Genomic_DNA"/>
</dbReference>
<evidence type="ECO:0000313" key="5">
    <source>
        <dbReference type="Proteomes" id="UP000256690"/>
    </source>
</evidence>
<evidence type="ECO:0000313" key="4">
    <source>
        <dbReference type="EMBL" id="RDW92720.1"/>
    </source>
</evidence>
<dbReference type="OrthoDB" id="10267976at2759"/>
<evidence type="ECO:0000259" key="3">
    <source>
        <dbReference type="Pfam" id="PF19305"/>
    </source>
</evidence>
<dbReference type="InterPro" id="IPR045337">
    <property type="entry name" value="MmgE_PrpD_C"/>
</dbReference>
<dbReference type="RefSeq" id="XP_026607903.1">
    <property type="nucleotide sequence ID" value="XM_026742058.1"/>
</dbReference>
<comment type="similarity">
    <text evidence="1">Belongs to the PrpD family.</text>
</comment>
<dbReference type="STRING" id="1810919.A0A3D8T2G6"/>
<gene>
    <name evidence="4" type="ORF">DSM5745_00042</name>
</gene>
<dbReference type="InterPro" id="IPR036148">
    <property type="entry name" value="MmgE/PrpD_sf"/>
</dbReference>
<proteinExistence type="inferred from homology"/>
<dbReference type="Pfam" id="PF19305">
    <property type="entry name" value="MmgE_PrpD_C"/>
    <property type="match status" value="1"/>
</dbReference>
<comment type="caution">
    <text evidence="4">The sequence shown here is derived from an EMBL/GenBank/DDBJ whole genome shotgun (WGS) entry which is preliminary data.</text>
</comment>
<evidence type="ECO:0000259" key="2">
    <source>
        <dbReference type="Pfam" id="PF03972"/>
    </source>
</evidence>
<dbReference type="Gene3D" id="1.10.4100.10">
    <property type="entry name" value="2-methylcitrate dehydratase PrpD"/>
    <property type="match status" value="1"/>
</dbReference>
<sequence length="482" mass="52106">MANDNDTQPGVTRHFCSWVEGLTLEDIPEDIKTRAKYLILDGVGCALVASHLPWTEKATSIVLGMEGEGPCPVWGYDKKISPLPAALLNSTAIQGFEIDDWHSLAPVHSNAIVLPALFAAASNARSTGTGPVSSGSSLLLATIAGYETGPRVGLALYGSHMLSRGWHSGVVFGHAQAAAAVAKLLHLPTDQIEDALGIACTQACGLMSAQFSSDAKRMQHGFAARNGLFGALLAAGGYSGIKNVFEERYGGFLGTFSQGSGKEPPYVEEEIVKGLGEIWQTENIRVKPYAAMAGTHGSIDAMAALQREYPDQLENLKRIKKITFEMSEAAFKHGGWIAKRPLTATGAQMSCAYVAAVQLLDGQVLAEQFRDSNLNREELWELVGKTECWQTEEFENLMSQRATVEFEDGRLISTFVGAAKGVDPPLTNGEIVDKFRMFTRGLITQERQRKIEELVLGLERLEDIAELEALLSGITKSPFEGS</sequence>
<dbReference type="SUPFAM" id="SSF103378">
    <property type="entry name" value="2-methylcitrate dehydratase PrpD"/>
    <property type="match status" value="1"/>
</dbReference>
<dbReference type="Pfam" id="PF03972">
    <property type="entry name" value="MmgE_PrpD_N"/>
    <property type="match status" value="1"/>
</dbReference>
<dbReference type="Proteomes" id="UP000256690">
    <property type="component" value="Unassembled WGS sequence"/>
</dbReference>
<dbReference type="PANTHER" id="PTHR16943">
    <property type="entry name" value="2-METHYLCITRATE DEHYDRATASE-RELATED"/>
    <property type="match status" value="1"/>
</dbReference>
<organism evidence="4 5">
    <name type="scientific">Aspergillus mulundensis</name>
    <dbReference type="NCBI Taxonomy" id="1810919"/>
    <lineage>
        <taxon>Eukaryota</taxon>
        <taxon>Fungi</taxon>
        <taxon>Dikarya</taxon>
        <taxon>Ascomycota</taxon>
        <taxon>Pezizomycotina</taxon>
        <taxon>Eurotiomycetes</taxon>
        <taxon>Eurotiomycetidae</taxon>
        <taxon>Eurotiales</taxon>
        <taxon>Aspergillaceae</taxon>
        <taxon>Aspergillus</taxon>
        <taxon>Aspergillus subgen. Nidulantes</taxon>
    </lineage>
</organism>
<dbReference type="InterPro" id="IPR045336">
    <property type="entry name" value="MmgE_PrpD_N"/>
</dbReference>
<feature type="domain" description="MmgE/PrpD C-terminal" evidence="3">
    <location>
        <begin position="289"/>
        <end position="459"/>
    </location>
</feature>
<dbReference type="GeneID" id="38110412"/>
<name>A0A3D8T2G6_9EURO</name>
<evidence type="ECO:0000256" key="1">
    <source>
        <dbReference type="ARBA" id="ARBA00006174"/>
    </source>
</evidence>
<dbReference type="GO" id="GO:0016829">
    <property type="term" value="F:lyase activity"/>
    <property type="evidence" value="ECO:0007669"/>
    <property type="project" value="InterPro"/>
</dbReference>
<feature type="domain" description="MmgE/PrpD N-terminal" evidence="2">
    <location>
        <begin position="14"/>
        <end position="260"/>
    </location>
</feature>
<dbReference type="InterPro" id="IPR005656">
    <property type="entry name" value="MmgE_PrpD"/>
</dbReference>
<keyword evidence="5" id="KW-1185">Reference proteome</keyword>
<dbReference type="PANTHER" id="PTHR16943:SF8">
    <property type="entry name" value="2-METHYLCITRATE DEHYDRATASE"/>
    <property type="match status" value="1"/>
</dbReference>